<dbReference type="AlphaFoldDB" id="A0AAV4URF1"/>
<proteinExistence type="predicted"/>
<comment type="caution">
    <text evidence="2">The sequence shown here is derived from an EMBL/GenBank/DDBJ whole genome shotgun (WGS) entry which is preliminary data.</text>
</comment>
<evidence type="ECO:0000313" key="3">
    <source>
        <dbReference type="Proteomes" id="UP001054837"/>
    </source>
</evidence>
<keyword evidence="3" id="KW-1185">Reference proteome</keyword>
<feature type="region of interest" description="Disordered" evidence="1">
    <location>
        <begin position="57"/>
        <end position="78"/>
    </location>
</feature>
<gene>
    <name evidence="2" type="ORF">CDAR_620791</name>
</gene>
<name>A0AAV4URF1_9ARAC</name>
<evidence type="ECO:0000256" key="1">
    <source>
        <dbReference type="SAM" id="MobiDB-lite"/>
    </source>
</evidence>
<accession>A0AAV4URF1</accession>
<reference evidence="2 3" key="1">
    <citation type="submission" date="2021-06" db="EMBL/GenBank/DDBJ databases">
        <title>Caerostris darwini draft genome.</title>
        <authorList>
            <person name="Kono N."/>
            <person name="Arakawa K."/>
        </authorList>
    </citation>
    <scope>NUCLEOTIDE SEQUENCE [LARGE SCALE GENOMIC DNA]</scope>
</reference>
<protein>
    <submittedName>
        <fullName evidence="2">Uncharacterized protein</fullName>
    </submittedName>
</protein>
<organism evidence="2 3">
    <name type="scientific">Caerostris darwini</name>
    <dbReference type="NCBI Taxonomy" id="1538125"/>
    <lineage>
        <taxon>Eukaryota</taxon>
        <taxon>Metazoa</taxon>
        <taxon>Ecdysozoa</taxon>
        <taxon>Arthropoda</taxon>
        <taxon>Chelicerata</taxon>
        <taxon>Arachnida</taxon>
        <taxon>Araneae</taxon>
        <taxon>Araneomorphae</taxon>
        <taxon>Entelegynae</taxon>
        <taxon>Araneoidea</taxon>
        <taxon>Araneidae</taxon>
        <taxon>Caerostris</taxon>
    </lineage>
</organism>
<dbReference type="EMBL" id="BPLQ01011800">
    <property type="protein sequence ID" value="GIY60456.1"/>
    <property type="molecule type" value="Genomic_DNA"/>
</dbReference>
<evidence type="ECO:0000313" key="2">
    <source>
        <dbReference type="EMBL" id="GIY60456.1"/>
    </source>
</evidence>
<dbReference type="Proteomes" id="UP001054837">
    <property type="component" value="Unassembled WGS sequence"/>
</dbReference>
<sequence length="115" mass="13119">MEYLMKCKRPERNSFQATSIKNGIPKWNSAFQDISENPHKKRPRSYLDAPKKVDTMANLPPFCQLPPPKRSRGRSSSDKRAVGFWLTIAPDIWGHCSVRNGSFVCKRGGRELKEG</sequence>